<dbReference type="InterPro" id="IPR027417">
    <property type="entry name" value="P-loop_NTPase"/>
</dbReference>
<dbReference type="SUPFAM" id="SSF52540">
    <property type="entry name" value="P-loop containing nucleoside triphosphate hydrolases"/>
    <property type="match status" value="1"/>
</dbReference>
<dbReference type="EMBL" id="FR695866">
    <property type="protein sequence ID" value="CBX27452.1"/>
    <property type="molecule type" value="Genomic_DNA"/>
</dbReference>
<dbReference type="GO" id="GO:0005737">
    <property type="term" value="C:cytoplasm"/>
    <property type="evidence" value="ECO:0007669"/>
    <property type="project" value="TreeGrafter"/>
</dbReference>
<dbReference type="PANTHER" id="PTHR42700:SF1">
    <property type="entry name" value="SULFATE ADENYLYLTRANSFERASE"/>
    <property type="match status" value="1"/>
</dbReference>
<dbReference type="GO" id="GO:0010134">
    <property type="term" value="P:sulfate assimilation via adenylyl sulfate reduction"/>
    <property type="evidence" value="ECO:0007669"/>
    <property type="project" value="TreeGrafter"/>
</dbReference>
<evidence type="ECO:0000259" key="2">
    <source>
        <dbReference type="Pfam" id="PF01583"/>
    </source>
</evidence>
<evidence type="ECO:0000256" key="1">
    <source>
        <dbReference type="ARBA" id="ARBA00022679"/>
    </source>
</evidence>
<keyword evidence="1" id="KW-0808">Transferase</keyword>
<sequence length="104" mass="11677">MLFFAPYACPIATGYRTPSITNFPQSFIEVYYSCPLDVCEERDVKGLYAKARSGIIKNYTGVGSSYEEPKSPDMVINTNEMGIEESVSGLLDYLLIDKKIFLNK</sequence>
<gene>
    <name evidence="3" type="ORF">N47_H22740</name>
</gene>
<accession>E1YA58</accession>
<dbReference type="Pfam" id="PF01583">
    <property type="entry name" value="APS_kinase"/>
    <property type="match status" value="1"/>
</dbReference>
<keyword evidence="3" id="KW-0418">Kinase</keyword>
<dbReference type="GO" id="GO:0004781">
    <property type="term" value="F:sulfate adenylyltransferase (ATP) activity"/>
    <property type="evidence" value="ECO:0007669"/>
    <property type="project" value="TreeGrafter"/>
</dbReference>
<feature type="domain" description="APS kinase" evidence="2">
    <location>
        <begin position="25"/>
        <end position="77"/>
    </location>
</feature>
<dbReference type="InterPro" id="IPR059117">
    <property type="entry name" value="APS_kinase_dom"/>
</dbReference>
<dbReference type="GO" id="GO:0019379">
    <property type="term" value="P:sulfate assimilation, phosphoadenylyl sulfate reduction by phosphoadenylyl-sulfate reductase (thioredoxin)"/>
    <property type="evidence" value="ECO:0007669"/>
    <property type="project" value="TreeGrafter"/>
</dbReference>
<evidence type="ECO:0000313" key="3">
    <source>
        <dbReference type="EMBL" id="CBX27452.1"/>
    </source>
</evidence>
<organism evidence="3">
    <name type="scientific">uncultured Desulfobacterium sp</name>
    <dbReference type="NCBI Taxonomy" id="201089"/>
    <lineage>
        <taxon>Bacteria</taxon>
        <taxon>Pseudomonadati</taxon>
        <taxon>Thermodesulfobacteriota</taxon>
        <taxon>Desulfobacteria</taxon>
        <taxon>Desulfobacterales</taxon>
        <taxon>Desulfobacteriaceae</taxon>
        <taxon>Desulfobacterium</taxon>
        <taxon>environmental samples</taxon>
    </lineage>
</organism>
<dbReference type="GO" id="GO:0016301">
    <property type="term" value="F:kinase activity"/>
    <property type="evidence" value="ECO:0007669"/>
    <property type="project" value="UniProtKB-KW"/>
</dbReference>
<name>E1YA58_9BACT</name>
<proteinExistence type="predicted"/>
<dbReference type="AlphaFoldDB" id="E1YA58"/>
<dbReference type="PANTHER" id="PTHR42700">
    <property type="entry name" value="SULFATE ADENYLYLTRANSFERASE"/>
    <property type="match status" value="1"/>
</dbReference>
<dbReference type="Gene3D" id="3.40.50.300">
    <property type="entry name" value="P-loop containing nucleotide triphosphate hydrolases"/>
    <property type="match status" value="1"/>
</dbReference>
<reference evidence="3" key="1">
    <citation type="journal article" date="2011" name="Environ. Microbiol.">
        <title>Genomic insights into the metabolic potential of the polycyclic aromatic hydrocarbon degrading sulfate-reducing Deltaproteobacterium N47.</title>
        <authorList>
            <person name="Bergmann F."/>
            <person name="Selesi D."/>
            <person name="Weinmaier T."/>
            <person name="Tischler P."/>
            <person name="Rattei T."/>
            <person name="Meckenstock R.U."/>
        </authorList>
    </citation>
    <scope>NUCLEOTIDE SEQUENCE</scope>
</reference>
<protein>
    <submittedName>
        <fullName evidence="3">Adenylyl-sulfate kinase</fullName>
    </submittedName>
</protein>
<dbReference type="InterPro" id="IPR050512">
    <property type="entry name" value="Sulf_AdTrans/APS_kinase"/>
</dbReference>